<evidence type="ECO:0000313" key="2">
    <source>
        <dbReference type="EMBL" id="GMG83034.1"/>
    </source>
</evidence>
<dbReference type="EMBL" id="BSYI01000015">
    <property type="protein sequence ID" value="GMG83034.1"/>
    <property type="molecule type" value="Genomic_DNA"/>
</dbReference>
<proteinExistence type="predicted"/>
<gene>
    <name evidence="2" type="ORF">LNKW23_22470</name>
</gene>
<name>A0ABQ6LL74_9RHOB</name>
<feature type="coiled-coil region" evidence="1">
    <location>
        <begin position="201"/>
        <end position="228"/>
    </location>
</feature>
<comment type="caution">
    <text evidence="2">The sequence shown here is derived from an EMBL/GenBank/DDBJ whole genome shotgun (WGS) entry which is preliminary data.</text>
</comment>
<dbReference type="RefSeq" id="WP_285671828.1">
    <property type="nucleotide sequence ID" value="NZ_BSYI01000015.1"/>
</dbReference>
<protein>
    <recommendedName>
        <fullName evidence="4">PspA/IM30 family protein</fullName>
    </recommendedName>
</protein>
<keyword evidence="1" id="KW-0175">Coiled coil</keyword>
<sequence>MKKGEKAKLDVNWWKKNKSMRLRSKAFDTALSDYITARDRAERAGDDPDLWREASNLALGAKKEASQLVGKCGLKQDETKAVLQDYVKLLDTLGKDANKQHLAHLKSATKAQDRIAQAFSRHERALRTDAERLGKLEKLVAQMDATAGKLIAAIGAKQFAINVNTVTGKADEIENSIEDTADALTTAAKTGQVGSTPPGQVDKAIKAANELRQRAHRMQVEVSGLRLKSRDALAAEAA</sequence>
<organism evidence="2 3">
    <name type="scientific">Paralimibaculum aggregatum</name>
    <dbReference type="NCBI Taxonomy" id="3036245"/>
    <lineage>
        <taxon>Bacteria</taxon>
        <taxon>Pseudomonadati</taxon>
        <taxon>Pseudomonadota</taxon>
        <taxon>Alphaproteobacteria</taxon>
        <taxon>Rhodobacterales</taxon>
        <taxon>Paracoccaceae</taxon>
        <taxon>Paralimibaculum</taxon>
    </lineage>
</organism>
<accession>A0ABQ6LL74</accession>
<evidence type="ECO:0000313" key="3">
    <source>
        <dbReference type="Proteomes" id="UP001239909"/>
    </source>
</evidence>
<evidence type="ECO:0008006" key="4">
    <source>
        <dbReference type="Google" id="ProtNLM"/>
    </source>
</evidence>
<reference evidence="2 3" key="1">
    <citation type="submission" date="2023-04" db="EMBL/GenBank/DDBJ databases">
        <title>Marinoamorphus aggregata gen. nov., sp. Nov., isolate from tissue of brittle star Ophioplocus japonicus.</title>
        <authorList>
            <person name="Kawano K."/>
            <person name="Sawayama S."/>
            <person name="Nakagawa S."/>
        </authorList>
    </citation>
    <scope>NUCLEOTIDE SEQUENCE [LARGE SCALE GENOMIC DNA]</scope>
    <source>
        <strain evidence="2 3">NKW23</strain>
    </source>
</reference>
<evidence type="ECO:0000256" key="1">
    <source>
        <dbReference type="SAM" id="Coils"/>
    </source>
</evidence>
<keyword evidence="3" id="KW-1185">Reference proteome</keyword>
<dbReference type="Proteomes" id="UP001239909">
    <property type="component" value="Unassembled WGS sequence"/>
</dbReference>